<sequence length="301" mass="33683">MQNILLRSTNFKNKKHTIVIHSLIAMGLMLSASGILAEQKEAQRIIALSPHSVELLFALGAGERIIATTEHADYPKAALNIERIGGFHGLQIERIVELRPDLIVAWQGGNRAQDLDKLESLGLNVYRSETKTLFGIVDELNALAKSTGTQSKARALEVEFREAFTELAQQYQSKSSVSFFYQLWQQPLRTMASGSWINEIFETCNGQNVVDSNSGLSDYPQINLESVILEAPQAIFIPSDHGSYSQAGGLWQKWPQIPAVKQNNIFFIDGDLLHRFSLRVMDGAKEVCNKLDEVRQKSRQL</sequence>
<gene>
    <name evidence="3" type="ORF">RED65_12725</name>
</gene>
<dbReference type="InterPro" id="IPR002491">
    <property type="entry name" value="ABC_transptr_periplasmic_BD"/>
</dbReference>
<name>Q1MY46_9GAMM</name>
<comment type="caution">
    <text evidence="3">The sequence shown here is derived from an EMBL/GenBank/DDBJ whole genome shotgun (WGS) entry which is preliminary data.</text>
</comment>
<protein>
    <submittedName>
        <fullName evidence="3">ABC transporter, periplasmic substrate-binding protein, putative</fullName>
    </submittedName>
</protein>
<dbReference type="InterPro" id="IPR050902">
    <property type="entry name" value="ABC_Transporter_SBP"/>
</dbReference>
<dbReference type="Gene3D" id="3.40.50.1980">
    <property type="entry name" value="Nitrogenase molybdenum iron protein domain"/>
    <property type="match status" value="2"/>
</dbReference>
<dbReference type="Proteomes" id="UP000004263">
    <property type="component" value="Unassembled WGS sequence"/>
</dbReference>
<reference evidence="3 4" key="1">
    <citation type="submission" date="2006-03" db="EMBL/GenBank/DDBJ databases">
        <authorList>
            <person name="Pinhassi J."/>
            <person name="Pedros-Alio C."/>
            <person name="Ferriera S."/>
            <person name="Johnson J."/>
            <person name="Kravitz S."/>
            <person name="Halpern A."/>
            <person name="Remington K."/>
            <person name="Beeson K."/>
            <person name="Tran B."/>
            <person name="Rogers Y.-H."/>
            <person name="Friedman R."/>
            <person name="Venter J.C."/>
        </authorList>
    </citation>
    <scope>NUCLEOTIDE SEQUENCE [LARGE SCALE GENOMIC DNA]</scope>
    <source>
        <strain evidence="3 4">RED65</strain>
    </source>
</reference>
<dbReference type="NCBIfam" id="NF038402">
    <property type="entry name" value="TroA_like"/>
    <property type="match status" value="1"/>
</dbReference>
<dbReference type="STRING" id="207949.RED65_12725"/>
<dbReference type="AlphaFoldDB" id="Q1MY46"/>
<dbReference type="GO" id="GO:0071281">
    <property type="term" value="P:cellular response to iron ion"/>
    <property type="evidence" value="ECO:0007669"/>
    <property type="project" value="TreeGrafter"/>
</dbReference>
<dbReference type="PANTHER" id="PTHR30535">
    <property type="entry name" value="VITAMIN B12-BINDING PROTEIN"/>
    <property type="match status" value="1"/>
</dbReference>
<dbReference type="InterPro" id="IPR054828">
    <property type="entry name" value="Vit_B12_bind_prot"/>
</dbReference>
<dbReference type="PROSITE" id="PS50983">
    <property type="entry name" value="FE_B12_PBP"/>
    <property type="match status" value="1"/>
</dbReference>
<organism evidence="3 4">
    <name type="scientific">Bermanella marisrubri</name>
    <dbReference type="NCBI Taxonomy" id="207949"/>
    <lineage>
        <taxon>Bacteria</taxon>
        <taxon>Pseudomonadati</taxon>
        <taxon>Pseudomonadota</taxon>
        <taxon>Gammaproteobacteria</taxon>
        <taxon>Oceanospirillales</taxon>
        <taxon>Oceanospirillaceae</taxon>
        <taxon>Bermanella</taxon>
    </lineage>
</organism>
<evidence type="ECO:0000313" key="3">
    <source>
        <dbReference type="EMBL" id="EAT10914.1"/>
    </source>
</evidence>
<dbReference type="Pfam" id="PF01497">
    <property type="entry name" value="Peripla_BP_2"/>
    <property type="match status" value="1"/>
</dbReference>
<feature type="domain" description="Fe/B12 periplasmic-binding" evidence="2">
    <location>
        <begin position="44"/>
        <end position="295"/>
    </location>
</feature>
<dbReference type="HOGENOM" id="CLU_038034_2_5_6"/>
<dbReference type="CDD" id="cd01144">
    <property type="entry name" value="BtuF"/>
    <property type="match status" value="1"/>
</dbReference>
<accession>Q1MY46</accession>
<evidence type="ECO:0000259" key="2">
    <source>
        <dbReference type="PROSITE" id="PS50983"/>
    </source>
</evidence>
<evidence type="ECO:0000313" key="4">
    <source>
        <dbReference type="Proteomes" id="UP000004263"/>
    </source>
</evidence>
<dbReference type="EMBL" id="AAQH01000029">
    <property type="protein sequence ID" value="EAT10914.1"/>
    <property type="molecule type" value="Genomic_DNA"/>
</dbReference>
<keyword evidence="1" id="KW-0732">Signal</keyword>
<keyword evidence="4" id="KW-1185">Reference proteome</keyword>
<dbReference type="SUPFAM" id="SSF53807">
    <property type="entry name" value="Helical backbone' metal receptor"/>
    <property type="match status" value="1"/>
</dbReference>
<evidence type="ECO:0000256" key="1">
    <source>
        <dbReference type="ARBA" id="ARBA00022729"/>
    </source>
</evidence>
<proteinExistence type="predicted"/>
<dbReference type="PANTHER" id="PTHR30535:SF34">
    <property type="entry name" value="MOLYBDATE-BINDING PROTEIN MOLA"/>
    <property type="match status" value="1"/>
</dbReference>